<gene>
    <name evidence="1" type="ORF">MJO28_003239</name>
</gene>
<protein>
    <submittedName>
        <fullName evidence="1">Uncharacterized protein</fullName>
    </submittedName>
</protein>
<reference evidence="1 2" key="3">
    <citation type="journal article" date="2022" name="Microbiol. Spectr.">
        <title>Folding features and dynamics of 3D genome architecture in plant fungal pathogens.</title>
        <authorList>
            <person name="Xia C."/>
        </authorList>
    </citation>
    <scope>NUCLEOTIDE SEQUENCE [LARGE SCALE GENOMIC DNA]</scope>
    <source>
        <strain evidence="1 2">93-210</strain>
    </source>
</reference>
<dbReference type="Proteomes" id="UP001060170">
    <property type="component" value="Chromosome 3"/>
</dbReference>
<accession>A0ACC0ETP4</accession>
<reference evidence="2" key="1">
    <citation type="journal article" date="2018" name="BMC Genomics">
        <title>Genomic insights into host adaptation between the wheat stripe rust pathogen (Puccinia striiformis f. sp. tritici) and the barley stripe rust pathogen (Puccinia striiformis f. sp. hordei).</title>
        <authorList>
            <person name="Xia C."/>
            <person name="Wang M."/>
            <person name="Yin C."/>
            <person name="Cornejo O.E."/>
            <person name="Hulbert S.H."/>
            <person name="Chen X."/>
        </authorList>
    </citation>
    <scope>NUCLEOTIDE SEQUENCE [LARGE SCALE GENOMIC DNA]</scope>
    <source>
        <strain evidence="2">93-210</strain>
    </source>
</reference>
<evidence type="ECO:0000313" key="2">
    <source>
        <dbReference type="Proteomes" id="UP001060170"/>
    </source>
</evidence>
<evidence type="ECO:0000313" key="1">
    <source>
        <dbReference type="EMBL" id="KAI7959448.1"/>
    </source>
</evidence>
<keyword evidence="2" id="KW-1185">Reference proteome</keyword>
<comment type="caution">
    <text evidence="1">The sequence shown here is derived from an EMBL/GenBank/DDBJ whole genome shotgun (WGS) entry which is preliminary data.</text>
</comment>
<reference evidence="2" key="2">
    <citation type="journal article" date="2018" name="Mol. Plant Microbe Interact.">
        <title>Genome sequence resources for the wheat stripe rust pathogen (Puccinia striiformis f. sp. tritici) and the barley stripe rust pathogen (Puccinia striiformis f. sp. hordei).</title>
        <authorList>
            <person name="Xia C."/>
            <person name="Wang M."/>
            <person name="Yin C."/>
            <person name="Cornejo O.E."/>
            <person name="Hulbert S.H."/>
            <person name="Chen X."/>
        </authorList>
    </citation>
    <scope>NUCLEOTIDE SEQUENCE [LARGE SCALE GENOMIC DNA]</scope>
    <source>
        <strain evidence="2">93-210</strain>
    </source>
</reference>
<organism evidence="1 2">
    <name type="scientific">Puccinia striiformis f. sp. tritici</name>
    <dbReference type="NCBI Taxonomy" id="168172"/>
    <lineage>
        <taxon>Eukaryota</taxon>
        <taxon>Fungi</taxon>
        <taxon>Dikarya</taxon>
        <taxon>Basidiomycota</taxon>
        <taxon>Pucciniomycotina</taxon>
        <taxon>Pucciniomycetes</taxon>
        <taxon>Pucciniales</taxon>
        <taxon>Pucciniaceae</taxon>
        <taxon>Puccinia</taxon>
    </lineage>
</organism>
<sequence>MTKNLTTYHKTKTCNLPPALIAQRRCLKGKPAETDYFPPESDSQPTSSSFINTAQRFFLI</sequence>
<proteinExistence type="predicted"/>
<dbReference type="EMBL" id="CM045867">
    <property type="protein sequence ID" value="KAI7959448.1"/>
    <property type="molecule type" value="Genomic_DNA"/>
</dbReference>
<name>A0ACC0ETP4_9BASI</name>